<evidence type="ECO:0000256" key="5">
    <source>
        <dbReference type="ARBA" id="ARBA00022679"/>
    </source>
</evidence>
<dbReference type="Gene3D" id="3.90.1150.10">
    <property type="entry name" value="Aspartate Aminotransferase, domain 1"/>
    <property type="match status" value="1"/>
</dbReference>
<dbReference type="Pfam" id="PF00266">
    <property type="entry name" value="Aminotran_5"/>
    <property type="match status" value="1"/>
</dbReference>
<sequence length="399" mass="42449">MEPIYLDYNATTPVDPLVVEELLPYLREGFGNPSSSHPYGKKAKEGVETARKRVAGLLDCDPAEIVFTSGGTEANNQALIGTAMANREKGNHIITTAIEHPAVLNPLHWLEGQGFAVTYLPVDGYGQVDPQMIRQAITDKTILISVMHANNEVGTIQPLAEIGAIAREHGILFHTDAAQSVGKIPTRVDELRVDLLSIAGHKLYAPKGIGALYVRRGVKIDSYLHGAGHEGGRRAGTENVPYMAALGKAAELAAEHLATESEHVLSLRERFHDRLKELVGDVLLNGHPTSRLPNTLNVSFAGVNGADLLARTPEIAASTGSACHDGSCELSGVLKAMGLSPEQGFGAVRFSLGRLTTVEELDRAAEIVAARVKELRGIRGGVSHNHVQTGLSALASCAG</sequence>
<protein>
    <recommendedName>
        <fullName evidence="4">cysteine desulfurase</fullName>
        <ecNumber evidence="4">2.8.1.7</ecNumber>
    </recommendedName>
</protein>
<reference evidence="13 14" key="1">
    <citation type="submission" date="2009-01" db="EMBL/GenBank/DDBJ databases">
        <title>Complete sequence of Geobacter sp. FRC-32.</title>
        <authorList>
            <consortium name="US DOE Joint Genome Institute"/>
            <person name="Lucas S."/>
            <person name="Copeland A."/>
            <person name="Lapidus A."/>
            <person name="Glavina del Rio T."/>
            <person name="Dalin E."/>
            <person name="Tice H."/>
            <person name="Bruce D."/>
            <person name="Goodwin L."/>
            <person name="Pitluck S."/>
            <person name="Saunders E."/>
            <person name="Brettin T."/>
            <person name="Detter J.C."/>
            <person name="Han C."/>
            <person name="Larimer F."/>
            <person name="Land M."/>
            <person name="Hauser L."/>
            <person name="Kyrpides N."/>
            <person name="Ovchinnikova G."/>
            <person name="Kostka J."/>
            <person name="Richardson P."/>
        </authorList>
    </citation>
    <scope>NUCLEOTIDE SEQUENCE [LARGE SCALE GENOMIC DNA]</scope>
    <source>
        <strain evidence="14">DSM 22248 / JCM 15807 / FRC-32</strain>
    </source>
</reference>
<comment type="cofactor">
    <cofactor evidence="1 11">
        <name>pyridoxal 5'-phosphate</name>
        <dbReference type="ChEBI" id="CHEBI:597326"/>
    </cofactor>
</comment>
<comment type="similarity">
    <text evidence="3">Belongs to the class-V pyridoxal-phosphate-dependent aminotransferase family. NifS/IscS subfamily.</text>
</comment>
<dbReference type="Proteomes" id="UP000007721">
    <property type="component" value="Chromosome"/>
</dbReference>
<dbReference type="PIRSF" id="PIRSF005572">
    <property type="entry name" value="NifS"/>
    <property type="match status" value="1"/>
</dbReference>
<keyword evidence="14" id="KW-1185">Reference proteome</keyword>
<dbReference type="PANTHER" id="PTHR11601">
    <property type="entry name" value="CYSTEINE DESULFURYLASE FAMILY MEMBER"/>
    <property type="match status" value="1"/>
</dbReference>
<keyword evidence="6" id="KW-0479">Metal-binding</keyword>
<feature type="domain" description="Aminotransferase class V" evidence="12">
    <location>
        <begin position="4"/>
        <end position="363"/>
    </location>
</feature>
<evidence type="ECO:0000256" key="1">
    <source>
        <dbReference type="ARBA" id="ARBA00001933"/>
    </source>
</evidence>
<dbReference type="STRING" id="316067.Geob_2507"/>
<dbReference type="HOGENOM" id="CLU_003433_0_0_7"/>
<name>B9M079_GEODF</name>
<organism evidence="13 14">
    <name type="scientific">Geotalea daltonii (strain DSM 22248 / JCM 15807 / FRC-32)</name>
    <name type="common">Geobacter daltonii</name>
    <dbReference type="NCBI Taxonomy" id="316067"/>
    <lineage>
        <taxon>Bacteria</taxon>
        <taxon>Pseudomonadati</taxon>
        <taxon>Thermodesulfobacteriota</taxon>
        <taxon>Desulfuromonadia</taxon>
        <taxon>Geobacterales</taxon>
        <taxon>Geobacteraceae</taxon>
        <taxon>Geotalea</taxon>
    </lineage>
</organism>
<comment type="catalytic activity">
    <reaction evidence="10">
        <text>(sulfur carrier)-H + L-cysteine = (sulfur carrier)-SH + L-alanine</text>
        <dbReference type="Rhea" id="RHEA:43892"/>
        <dbReference type="Rhea" id="RHEA-COMP:14737"/>
        <dbReference type="Rhea" id="RHEA-COMP:14739"/>
        <dbReference type="ChEBI" id="CHEBI:29917"/>
        <dbReference type="ChEBI" id="CHEBI:35235"/>
        <dbReference type="ChEBI" id="CHEBI:57972"/>
        <dbReference type="ChEBI" id="CHEBI:64428"/>
        <dbReference type="EC" id="2.8.1.7"/>
    </reaction>
</comment>
<dbReference type="EC" id="2.8.1.7" evidence="4"/>
<dbReference type="eggNOG" id="COG1104">
    <property type="taxonomic scope" value="Bacteria"/>
</dbReference>
<evidence type="ECO:0000313" key="13">
    <source>
        <dbReference type="EMBL" id="ACM20859.1"/>
    </source>
</evidence>
<dbReference type="GO" id="GO:0031071">
    <property type="term" value="F:cysteine desulfurase activity"/>
    <property type="evidence" value="ECO:0007669"/>
    <property type="project" value="UniProtKB-EC"/>
</dbReference>
<keyword evidence="7" id="KW-0663">Pyridoxal phosphate</keyword>
<evidence type="ECO:0000256" key="10">
    <source>
        <dbReference type="ARBA" id="ARBA00050776"/>
    </source>
</evidence>
<dbReference type="SUPFAM" id="SSF53383">
    <property type="entry name" value="PLP-dependent transferases"/>
    <property type="match status" value="1"/>
</dbReference>
<evidence type="ECO:0000256" key="8">
    <source>
        <dbReference type="ARBA" id="ARBA00023004"/>
    </source>
</evidence>
<comment type="function">
    <text evidence="2">Catalyzes the removal of elemental sulfur atoms from cysteine to produce alanine. Seems to participate in the biosynthesis of the nitrogenase metalloclusters by providing the inorganic sulfur required for the Fe-S core formation.</text>
</comment>
<dbReference type="PROSITE" id="PS00595">
    <property type="entry name" value="AA_TRANSFER_CLASS_5"/>
    <property type="match status" value="1"/>
</dbReference>
<gene>
    <name evidence="13" type="primary">nifS-3</name>
    <name evidence="13" type="ordered locus">Geob_2507</name>
</gene>
<evidence type="ECO:0000256" key="11">
    <source>
        <dbReference type="RuleBase" id="RU004504"/>
    </source>
</evidence>
<dbReference type="InterPro" id="IPR015422">
    <property type="entry name" value="PyrdxlP-dep_Trfase_small"/>
</dbReference>
<dbReference type="AlphaFoldDB" id="B9M079"/>
<dbReference type="NCBIfam" id="NF002806">
    <property type="entry name" value="PRK02948.1"/>
    <property type="match status" value="1"/>
</dbReference>
<evidence type="ECO:0000256" key="4">
    <source>
        <dbReference type="ARBA" id="ARBA00012239"/>
    </source>
</evidence>
<dbReference type="InterPro" id="IPR015424">
    <property type="entry name" value="PyrdxlP-dep_Trfase"/>
</dbReference>
<dbReference type="PANTHER" id="PTHR11601:SF34">
    <property type="entry name" value="CYSTEINE DESULFURASE"/>
    <property type="match status" value="1"/>
</dbReference>
<evidence type="ECO:0000259" key="12">
    <source>
        <dbReference type="Pfam" id="PF00266"/>
    </source>
</evidence>
<evidence type="ECO:0000256" key="7">
    <source>
        <dbReference type="ARBA" id="ARBA00022898"/>
    </source>
</evidence>
<dbReference type="EMBL" id="CP001390">
    <property type="protein sequence ID" value="ACM20859.1"/>
    <property type="molecule type" value="Genomic_DNA"/>
</dbReference>
<keyword evidence="5" id="KW-0808">Transferase</keyword>
<dbReference type="GO" id="GO:0051536">
    <property type="term" value="F:iron-sulfur cluster binding"/>
    <property type="evidence" value="ECO:0007669"/>
    <property type="project" value="UniProtKB-KW"/>
</dbReference>
<evidence type="ECO:0000313" key="14">
    <source>
        <dbReference type="Proteomes" id="UP000007721"/>
    </source>
</evidence>
<dbReference type="InterPro" id="IPR000192">
    <property type="entry name" value="Aminotrans_V_dom"/>
</dbReference>
<dbReference type="InterPro" id="IPR015421">
    <property type="entry name" value="PyrdxlP-dep_Trfase_major"/>
</dbReference>
<dbReference type="Gene3D" id="3.40.640.10">
    <property type="entry name" value="Type I PLP-dependent aspartate aminotransferase-like (Major domain)"/>
    <property type="match status" value="1"/>
</dbReference>
<keyword evidence="8" id="KW-0408">Iron</keyword>
<dbReference type="KEGG" id="geo:Geob_2507"/>
<dbReference type="GO" id="GO:0046872">
    <property type="term" value="F:metal ion binding"/>
    <property type="evidence" value="ECO:0007669"/>
    <property type="project" value="UniProtKB-KW"/>
</dbReference>
<proteinExistence type="inferred from homology"/>
<dbReference type="FunFam" id="3.40.640.10:FF:000084">
    <property type="entry name" value="IscS-like cysteine desulfurase"/>
    <property type="match status" value="1"/>
</dbReference>
<keyword evidence="9" id="KW-0411">Iron-sulfur</keyword>
<evidence type="ECO:0000256" key="3">
    <source>
        <dbReference type="ARBA" id="ARBA00006490"/>
    </source>
</evidence>
<evidence type="ECO:0000256" key="6">
    <source>
        <dbReference type="ARBA" id="ARBA00022723"/>
    </source>
</evidence>
<dbReference type="InterPro" id="IPR016454">
    <property type="entry name" value="Cysteine_dSase"/>
</dbReference>
<evidence type="ECO:0000256" key="2">
    <source>
        <dbReference type="ARBA" id="ARBA00003120"/>
    </source>
</evidence>
<accession>B9M079</accession>
<dbReference type="InterPro" id="IPR020578">
    <property type="entry name" value="Aminotrans_V_PyrdxlP_BS"/>
</dbReference>
<evidence type="ECO:0000256" key="9">
    <source>
        <dbReference type="ARBA" id="ARBA00023014"/>
    </source>
</evidence>